<dbReference type="EMBL" id="BLXT01003748">
    <property type="protein sequence ID" value="GFO05504.1"/>
    <property type="molecule type" value="Genomic_DNA"/>
</dbReference>
<accession>A0AAV4AGX7</accession>
<evidence type="ECO:0000256" key="1">
    <source>
        <dbReference type="SAM" id="MobiDB-lite"/>
    </source>
</evidence>
<keyword evidence="3" id="KW-1185">Reference proteome</keyword>
<evidence type="ECO:0000313" key="3">
    <source>
        <dbReference type="Proteomes" id="UP000735302"/>
    </source>
</evidence>
<protein>
    <submittedName>
        <fullName evidence="2">Uncharacterized protein</fullName>
    </submittedName>
</protein>
<dbReference type="AlphaFoldDB" id="A0AAV4AGX7"/>
<dbReference type="Proteomes" id="UP000735302">
    <property type="component" value="Unassembled WGS sequence"/>
</dbReference>
<name>A0AAV4AGX7_9GAST</name>
<organism evidence="2 3">
    <name type="scientific">Plakobranchus ocellatus</name>
    <dbReference type="NCBI Taxonomy" id="259542"/>
    <lineage>
        <taxon>Eukaryota</taxon>
        <taxon>Metazoa</taxon>
        <taxon>Spiralia</taxon>
        <taxon>Lophotrochozoa</taxon>
        <taxon>Mollusca</taxon>
        <taxon>Gastropoda</taxon>
        <taxon>Heterobranchia</taxon>
        <taxon>Euthyneura</taxon>
        <taxon>Panpulmonata</taxon>
        <taxon>Sacoglossa</taxon>
        <taxon>Placobranchoidea</taxon>
        <taxon>Plakobranchidae</taxon>
        <taxon>Plakobranchus</taxon>
    </lineage>
</organism>
<feature type="region of interest" description="Disordered" evidence="1">
    <location>
        <begin position="63"/>
        <end position="86"/>
    </location>
</feature>
<proteinExistence type="predicted"/>
<reference evidence="2 3" key="1">
    <citation type="journal article" date="2021" name="Elife">
        <title>Chloroplast acquisition without the gene transfer in kleptoplastic sea slugs, Plakobranchus ocellatus.</title>
        <authorList>
            <person name="Maeda T."/>
            <person name="Takahashi S."/>
            <person name="Yoshida T."/>
            <person name="Shimamura S."/>
            <person name="Takaki Y."/>
            <person name="Nagai Y."/>
            <person name="Toyoda A."/>
            <person name="Suzuki Y."/>
            <person name="Arimoto A."/>
            <person name="Ishii H."/>
            <person name="Satoh N."/>
            <person name="Nishiyama T."/>
            <person name="Hasebe M."/>
            <person name="Maruyama T."/>
            <person name="Minagawa J."/>
            <person name="Obokata J."/>
            <person name="Shigenobu S."/>
        </authorList>
    </citation>
    <scope>NUCLEOTIDE SEQUENCE [LARGE SCALE GENOMIC DNA]</scope>
</reference>
<evidence type="ECO:0000313" key="2">
    <source>
        <dbReference type="EMBL" id="GFO05504.1"/>
    </source>
</evidence>
<feature type="compositionally biased region" description="Polar residues" evidence="1">
    <location>
        <begin position="63"/>
        <end position="76"/>
    </location>
</feature>
<gene>
    <name evidence="2" type="ORF">PoB_003200900</name>
</gene>
<comment type="caution">
    <text evidence="2">The sequence shown here is derived from an EMBL/GenBank/DDBJ whole genome shotgun (WGS) entry which is preliminary data.</text>
</comment>
<sequence>MTHEQKELPRLSTHTRVAVQDTMTGIWSPATVIKQCSEPRSYIVRMESVRRNRRHLKEIVPTNTTYPHSNVSQSQKMADYYQPHGQ</sequence>